<dbReference type="NCBIfam" id="TIGR00756">
    <property type="entry name" value="PPR"/>
    <property type="match status" value="4"/>
</dbReference>
<dbReference type="PANTHER" id="PTHR47938:SF35">
    <property type="entry name" value="PENTATRICOPEPTIDE REPEAT-CONTAINING PROTEIN 4, MITOCHONDRIAL-RELATED"/>
    <property type="match status" value="1"/>
</dbReference>
<evidence type="ECO:0000259" key="3">
    <source>
        <dbReference type="Pfam" id="PF17177"/>
    </source>
</evidence>
<protein>
    <submittedName>
        <fullName evidence="4">Pentatricopeptide repeat containing protein chloroplastic</fullName>
    </submittedName>
</protein>
<evidence type="ECO:0000313" key="4">
    <source>
        <dbReference type="EMBL" id="EWM30236.1"/>
    </source>
</evidence>
<dbReference type="InterPro" id="IPR011990">
    <property type="entry name" value="TPR-like_helical_dom_sf"/>
</dbReference>
<feature type="repeat" description="PPR" evidence="2">
    <location>
        <begin position="950"/>
        <end position="984"/>
    </location>
</feature>
<feature type="repeat" description="PPR" evidence="2">
    <location>
        <begin position="346"/>
        <end position="380"/>
    </location>
</feature>
<feature type="repeat" description="PPR" evidence="2">
    <location>
        <begin position="617"/>
        <end position="647"/>
    </location>
</feature>
<gene>
    <name evidence="4" type="ORF">Naga_100003g101</name>
</gene>
<dbReference type="InterPro" id="IPR033443">
    <property type="entry name" value="PROP1-like_PPR_dom"/>
</dbReference>
<dbReference type="Pfam" id="PF13812">
    <property type="entry name" value="PPR_3"/>
    <property type="match status" value="1"/>
</dbReference>
<dbReference type="Gene3D" id="1.25.40.10">
    <property type="entry name" value="Tetratricopeptide repeat domain"/>
    <property type="match status" value="5"/>
</dbReference>
<dbReference type="Pfam" id="PF13041">
    <property type="entry name" value="PPR_2"/>
    <property type="match status" value="1"/>
</dbReference>
<feature type="repeat" description="PPR" evidence="2">
    <location>
        <begin position="311"/>
        <end position="345"/>
    </location>
</feature>
<feature type="repeat" description="PPR" evidence="2">
    <location>
        <begin position="276"/>
        <end position="310"/>
    </location>
</feature>
<organism evidence="4 5">
    <name type="scientific">Nannochloropsis gaditana</name>
    <dbReference type="NCBI Taxonomy" id="72520"/>
    <lineage>
        <taxon>Eukaryota</taxon>
        <taxon>Sar</taxon>
        <taxon>Stramenopiles</taxon>
        <taxon>Ochrophyta</taxon>
        <taxon>Eustigmatophyceae</taxon>
        <taxon>Eustigmatales</taxon>
        <taxon>Monodopsidaceae</taxon>
        <taxon>Nannochloropsis</taxon>
    </lineage>
</organism>
<name>W7UBT5_9STRA</name>
<dbReference type="EMBL" id="AZIL01000038">
    <property type="protein sequence ID" value="EWM30236.1"/>
    <property type="molecule type" value="Genomic_DNA"/>
</dbReference>
<keyword evidence="5" id="KW-1185">Reference proteome</keyword>
<accession>W7UBT5</accession>
<feature type="repeat" description="PPR" evidence="2">
    <location>
        <begin position="985"/>
        <end position="1019"/>
    </location>
</feature>
<dbReference type="InterPro" id="IPR002885">
    <property type="entry name" value="PPR_rpt"/>
</dbReference>
<keyword evidence="1" id="KW-0677">Repeat</keyword>
<dbReference type="AlphaFoldDB" id="W7UBT5"/>
<comment type="caution">
    <text evidence="4">The sequence shown here is derived from an EMBL/GenBank/DDBJ whole genome shotgun (WGS) entry which is preliminary data.</text>
</comment>
<feature type="domain" description="PROP1-like PPR" evidence="3">
    <location>
        <begin position="242"/>
        <end position="419"/>
    </location>
</feature>
<dbReference type="GO" id="GO:0003729">
    <property type="term" value="F:mRNA binding"/>
    <property type="evidence" value="ECO:0007669"/>
    <property type="project" value="TreeGrafter"/>
</dbReference>
<proteinExistence type="predicted"/>
<feature type="repeat" description="PPR" evidence="2">
    <location>
        <begin position="241"/>
        <end position="275"/>
    </location>
</feature>
<evidence type="ECO:0000256" key="2">
    <source>
        <dbReference type="PROSITE-ProRule" id="PRU00708"/>
    </source>
</evidence>
<reference evidence="4 5" key="1">
    <citation type="journal article" date="2014" name="Mol. Plant">
        <title>Chromosome Scale Genome Assembly and Transcriptome Profiling of Nannochloropsis gaditana in Nitrogen Depletion.</title>
        <authorList>
            <person name="Corteggiani Carpinelli E."/>
            <person name="Telatin A."/>
            <person name="Vitulo N."/>
            <person name="Forcato C."/>
            <person name="D'Angelo M."/>
            <person name="Schiavon R."/>
            <person name="Vezzi A."/>
            <person name="Giacometti G.M."/>
            <person name="Morosinotto T."/>
            <person name="Valle G."/>
        </authorList>
    </citation>
    <scope>NUCLEOTIDE SEQUENCE [LARGE SCALE GENOMIC DNA]</scope>
    <source>
        <strain evidence="4 5">B-31</strain>
    </source>
</reference>
<evidence type="ECO:0000256" key="1">
    <source>
        <dbReference type="ARBA" id="ARBA00022737"/>
    </source>
</evidence>
<dbReference type="Pfam" id="PF17177">
    <property type="entry name" value="PPR_long"/>
    <property type="match status" value="1"/>
</dbReference>
<dbReference type="OrthoDB" id="185373at2759"/>
<dbReference type="Pfam" id="PF01535">
    <property type="entry name" value="PPR"/>
    <property type="match status" value="7"/>
</dbReference>
<sequence length="1099" mass="120816">MHWRGEMKTGSWVKEVLAPHAASPPSTGLRQSFVVLVKARKAASQRQASESMRERANKLNACEGAIRAKATGKLEKGINIYKYLNPGDVGLILERAVKCGDWTIAEHVLKYGGENFESSLNETESVIMRCCRQGKPELASAILQKLLARVELADPPPSISLSLRSSAASAYIVLLRALGKSGRWEACVELLKRPSLPLALSSEACFEAGINACGRQQRIDEALDLLEHFRRHCSQKDILKSSSCYNAAVKACARVGAFGRARDVIEEARRDGLQPSLAAFNAILETCSRLGAWDEGSKVLVDMRQAGVDPNEDSYAFTIRACVALKQWKQALFLLRSMKDHGVFPNEHCYIAAIESCCRGGQWHSVVQLLDGMRAKGLEAPESVYLVKILPALSRAGRWRECSDTLDRMKRQGLRVPLEAHRLVLLGYRRSGQWQKALKALRNLRHLGLAPSLSCYEIVLDCCAQGRRWMEAKELFAEIEVETPTGPSLTCFHSMLQLCGKTGRWSEALQLWSIVHREHMLAIDRRGNRPSQSAAMDVELVSGCLKGALMACQQASQWTEALSLLKQEEERDQTSRVLRDMNPETLTQCYALTLAACAKAGEWECTTELLRRTPRPDEACYEAVLEACARRGRWEECLALLRELRSKVSKEKEMVLDAGMYQLAMWGCINAGRADEAVALMEEMVACEGLVPTARTYVTYLKALQRQKNWQKSVRALMQGRRENVLVLKENSDRTASQELLAWTTVLQTCGRDGQWQEVLDILCESSKTTVGGSVGSEVICRRGVPLTVVEVLLGTGRLREAIQFLEGLAKDVGVIPPLPVINRLLGGLGAAGEWSLCLELLLGVDGAEDGPEGNSMKARFHVSPDVACFTVVMGAAAAGLANEGSHGDCAVQELAQLLPVMRSRFGLEPDLRAYNVAANLHRRAGDLAEVLKILEDMKQNKSSSGIAPDVVTYSTALAACGEAGKWEKALSLLKEMSSLGVQPNVVAYTAAISACGKGGQAAFALGLFQEMKMNNVALNVQCCNTLLWALSKGGDWRQCLLLLEEMESDASMRIKPDADTYRIVMQALRDQEVQKDLTKRLHEGLAQLTAESGKPGTQ</sequence>
<evidence type="ECO:0000313" key="5">
    <source>
        <dbReference type="Proteomes" id="UP000019335"/>
    </source>
</evidence>
<dbReference type="PROSITE" id="PS51375">
    <property type="entry name" value="PPR"/>
    <property type="match status" value="7"/>
</dbReference>
<dbReference type="PANTHER" id="PTHR47938">
    <property type="entry name" value="RESPIRATORY COMPLEX I CHAPERONE (CIA84), PUTATIVE (AFU_ORTHOLOGUE AFUA_2G06020)-RELATED"/>
    <property type="match status" value="1"/>
</dbReference>
<dbReference type="Proteomes" id="UP000019335">
    <property type="component" value="Chromosome 1"/>
</dbReference>